<protein>
    <submittedName>
        <fullName evidence="3">Glycosyltransferase family 4 protein</fullName>
    </submittedName>
</protein>
<dbReference type="CDD" id="cd03801">
    <property type="entry name" value="GT4_PimA-like"/>
    <property type="match status" value="1"/>
</dbReference>
<reference evidence="3 4" key="1">
    <citation type="submission" date="2020-02" db="EMBL/GenBank/DDBJ databases">
        <title>Tigecycline-resistant Acinetobacter species from pigs and migratory birds.</title>
        <authorList>
            <person name="Chen C."/>
            <person name="Sun J."/>
            <person name="Liao X.-P."/>
            <person name="Liu Y.-H."/>
        </authorList>
    </citation>
    <scope>NUCLEOTIDE SEQUENCE [LARGE SCALE GENOMIC DNA]</scope>
    <source>
        <strain evidence="3 4">YH12207_T</strain>
    </source>
</reference>
<dbReference type="RefSeq" id="WP_180047147.1">
    <property type="nucleotide sequence ID" value="NZ_CP048659.1"/>
</dbReference>
<dbReference type="GO" id="GO:0016757">
    <property type="term" value="F:glycosyltransferase activity"/>
    <property type="evidence" value="ECO:0007669"/>
    <property type="project" value="InterPro"/>
</dbReference>
<dbReference type="EMBL" id="CP048659">
    <property type="protein sequence ID" value="QOW44511.1"/>
    <property type="molecule type" value="Genomic_DNA"/>
</dbReference>
<evidence type="ECO:0000259" key="2">
    <source>
        <dbReference type="Pfam" id="PF13439"/>
    </source>
</evidence>
<organism evidence="3 4">
    <name type="scientific">Acinetobacter piscicola</name>
    <dbReference type="NCBI Taxonomy" id="2006115"/>
    <lineage>
        <taxon>Bacteria</taxon>
        <taxon>Pseudomonadati</taxon>
        <taxon>Pseudomonadota</taxon>
        <taxon>Gammaproteobacteria</taxon>
        <taxon>Moraxellales</taxon>
        <taxon>Moraxellaceae</taxon>
        <taxon>Acinetobacter</taxon>
    </lineage>
</organism>
<proteinExistence type="predicted"/>
<dbReference type="GO" id="GO:1901135">
    <property type="term" value="P:carbohydrate derivative metabolic process"/>
    <property type="evidence" value="ECO:0007669"/>
    <property type="project" value="UniProtKB-ARBA"/>
</dbReference>
<feature type="domain" description="Glycosyl transferase family 1" evidence="1">
    <location>
        <begin position="175"/>
        <end position="317"/>
    </location>
</feature>
<evidence type="ECO:0000259" key="1">
    <source>
        <dbReference type="Pfam" id="PF00534"/>
    </source>
</evidence>
<sequence length="356" mass="40705">MKILYVVPDFKVGGVTTVVQSLDAEMKSRGCDSKIICLKQSENQLDSLNINSKLDLILALLRLKKIVSEYKPDIIHSHTIFPHLIVLLYKFLFNRKIIIINTEHGSLVDDQKDKLIFKLYKILSGSANKITFVSKFSAQTYLDSNIISKEKIKVVYNGIGLSQNLTSKINDVDLDDSFKFCYIGRFSPEKNVILLIQAFQRIQAEQRGQKISLYLVGNGEQESFLKSYCSQNDIKNIYFLGFRQDITEILNSIDCLVLSSLTEGLPMVILEAYVQKVLVVSTNCGGVKEIIQDTRFIAENNNVNSLCESMKFAFYLNKEAKEDIKLENYIYYKKFFSSEVMLEKYETLYKEALGDV</sequence>
<name>A0A7S7AG43_9GAMM</name>
<dbReference type="InterPro" id="IPR001296">
    <property type="entry name" value="Glyco_trans_1"/>
</dbReference>
<dbReference type="Pfam" id="PF13439">
    <property type="entry name" value="Glyco_transf_4"/>
    <property type="match status" value="1"/>
</dbReference>
<keyword evidence="4" id="KW-1185">Reference proteome</keyword>
<gene>
    <name evidence="3" type="ORF">G0028_00500</name>
</gene>
<dbReference type="AlphaFoldDB" id="A0A7S7AG43"/>
<dbReference type="Gene3D" id="3.40.50.2000">
    <property type="entry name" value="Glycogen Phosphorylase B"/>
    <property type="match status" value="2"/>
</dbReference>
<dbReference type="PANTHER" id="PTHR12526">
    <property type="entry name" value="GLYCOSYLTRANSFERASE"/>
    <property type="match status" value="1"/>
</dbReference>
<dbReference type="Pfam" id="PF00534">
    <property type="entry name" value="Glycos_transf_1"/>
    <property type="match status" value="1"/>
</dbReference>
<feature type="domain" description="Glycosyltransferase subfamily 4-like N-terminal" evidence="2">
    <location>
        <begin position="12"/>
        <end position="161"/>
    </location>
</feature>
<dbReference type="InterPro" id="IPR028098">
    <property type="entry name" value="Glyco_trans_4-like_N"/>
</dbReference>
<dbReference type="SUPFAM" id="SSF53756">
    <property type="entry name" value="UDP-Glycosyltransferase/glycogen phosphorylase"/>
    <property type="match status" value="1"/>
</dbReference>
<evidence type="ECO:0000313" key="4">
    <source>
        <dbReference type="Proteomes" id="UP000593966"/>
    </source>
</evidence>
<evidence type="ECO:0000313" key="3">
    <source>
        <dbReference type="EMBL" id="QOW44511.1"/>
    </source>
</evidence>
<accession>A0A7S7AG43</accession>
<dbReference type="Proteomes" id="UP000593966">
    <property type="component" value="Chromosome"/>
</dbReference>
<keyword evidence="3" id="KW-0808">Transferase</keyword>